<feature type="compositionally biased region" description="Basic and acidic residues" evidence="3">
    <location>
        <begin position="7"/>
        <end position="19"/>
    </location>
</feature>
<dbReference type="Pfam" id="PF00440">
    <property type="entry name" value="TetR_N"/>
    <property type="match status" value="1"/>
</dbReference>
<sequence length="224" mass="25602">MTTQPISDDKTFTSTEGKRAQQARKTKNKILTAATKVFAEDGFSGGRIERISREANSNDRMIYYYFGNKEALFLNVLETTYLEFYKAEKALDLDTASPIESLKKVIAFTFRYYLDHPEFVAILNDENLHRAKHSSQSENIKNISGNIQGNLVPLLEMGQQNGVFRKEVTAKNLYLTISSLTYFYCSNQYTLTVFVGKNFQDTAFQDEWLKHISDVVIRSVIVDA</sequence>
<dbReference type="InterPro" id="IPR036271">
    <property type="entry name" value="Tet_transcr_reg_TetR-rel_C_sf"/>
</dbReference>
<evidence type="ECO:0000259" key="4">
    <source>
        <dbReference type="PROSITE" id="PS50977"/>
    </source>
</evidence>
<dbReference type="PRINTS" id="PR00455">
    <property type="entry name" value="HTHTETR"/>
</dbReference>
<evidence type="ECO:0000256" key="2">
    <source>
        <dbReference type="PROSITE-ProRule" id="PRU00335"/>
    </source>
</evidence>
<dbReference type="Gene3D" id="1.10.357.10">
    <property type="entry name" value="Tetracycline Repressor, domain 2"/>
    <property type="match status" value="1"/>
</dbReference>
<keyword evidence="1 2" id="KW-0238">DNA-binding</keyword>
<feature type="region of interest" description="Disordered" evidence="3">
    <location>
        <begin position="1"/>
        <end position="25"/>
    </location>
</feature>
<dbReference type="GO" id="GO:0003677">
    <property type="term" value="F:DNA binding"/>
    <property type="evidence" value="ECO:0007669"/>
    <property type="project" value="UniProtKB-UniRule"/>
</dbReference>
<dbReference type="PATRIC" id="fig|1122207.3.peg.92"/>
<dbReference type="STRING" id="1122207.MUS1_00435"/>
<accession>X7EA72</accession>
<dbReference type="InterPro" id="IPR001647">
    <property type="entry name" value="HTH_TetR"/>
</dbReference>
<comment type="caution">
    <text evidence="5">The sequence shown here is derived from an EMBL/GenBank/DDBJ whole genome shotgun (WGS) entry which is preliminary data.</text>
</comment>
<dbReference type="SUPFAM" id="SSF48498">
    <property type="entry name" value="Tetracyclin repressor-like, C-terminal domain"/>
    <property type="match status" value="1"/>
</dbReference>
<keyword evidence="6" id="KW-1185">Reference proteome</keyword>
<dbReference type="Proteomes" id="UP000054058">
    <property type="component" value="Unassembled WGS sequence"/>
</dbReference>
<dbReference type="SUPFAM" id="SSF46689">
    <property type="entry name" value="Homeodomain-like"/>
    <property type="match status" value="1"/>
</dbReference>
<dbReference type="PANTHER" id="PTHR30328">
    <property type="entry name" value="TRANSCRIPTIONAL REPRESSOR"/>
    <property type="match status" value="1"/>
</dbReference>
<dbReference type="EMBL" id="JAMB01000001">
    <property type="protein sequence ID" value="ETX12111.1"/>
    <property type="molecule type" value="Genomic_DNA"/>
</dbReference>
<dbReference type="Gene3D" id="1.10.10.60">
    <property type="entry name" value="Homeodomain-like"/>
    <property type="match status" value="1"/>
</dbReference>
<protein>
    <submittedName>
        <fullName evidence="5">TetR family transcriptional regulator</fullName>
    </submittedName>
</protein>
<dbReference type="PROSITE" id="PS50977">
    <property type="entry name" value="HTH_TETR_2"/>
    <property type="match status" value="1"/>
</dbReference>
<reference evidence="5 6" key="1">
    <citation type="submission" date="2014-01" db="EMBL/GenBank/DDBJ databases">
        <title>Marinomonas ushuaiensis DSM 15871 Genome Sequencing.</title>
        <authorList>
            <person name="Lai Q."/>
            <person name="Shao Z.S."/>
        </authorList>
    </citation>
    <scope>NUCLEOTIDE SEQUENCE [LARGE SCALE GENOMIC DNA]</scope>
    <source>
        <strain evidence="5 6">DSM 15871</strain>
    </source>
</reference>
<name>X7EA72_9GAMM</name>
<dbReference type="InterPro" id="IPR009057">
    <property type="entry name" value="Homeodomain-like_sf"/>
</dbReference>
<organism evidence="5 6">
    <name type="scientific">Marinomonas ushuaiensis DSM 15871</name>
    <dbReference type="NCBI Taxonomy" id="1122207"/>
    <lineage>
        <taxon>Bacteria</taxon>
        <taxon>Pseudomonadati</taxon>
        <taxon>Pseudomonadota</taxon>
        <taxon>Gammaproteobacteria</taxon>
        <taxon>Oceanospirillales</taxon>
        <taxon>Oceanospirillaceae</taxon>
        <taxon>Marinomonas</taxon>
    </lineage>
</organism>
<dbReference type="InterPro" id="IPR050109">
    <property type="entry name" value="HTH-type_TetR-like_transc_reg"/>
</dbReference>
<dbReference type="InterPro" id="IPR041474">
    <property type="entry name" value="NicS_C"/>
</dbReference>
<dbReference type="PANTHER" id="PTHR30328:SF54">
    <property type="entry name" value="HTH-TYPE TRANSCRIPTIONAL REPRESSOR SCO4008"/>
    <property type="match status" value="1"/>
</dbReference>
<gene>
    <name evidence="5" type="ORF">MUS1_00435</name>
</gene>
<evidence type="ECO:0000256" key="1">
    <source>
        <dbReference type="ARBA" id="ARBA00023125"/>
    </source>
</evidence>
<dbReference type="OrthoDB" id="2356263at2"/>
<evidence type="ECO:0000313" key="6">
    <source>
        <dbReference type="Proteomes" id="UP000054058"/>
    </source>
</evidence>
<proteinExistence type="predicted"/>
<dbReference type="AlphaFoldDB" id="X7EA72"/>
<feature type="domain" description="HTH tetR-type" evidence="4">
    <location>
        <begin position="24"/>
        <end position="84"/>
    </location>
</feature>
<feature type="DNA-binding region" description="H-T-H motif" evidence="2">
    <location>
        <begin position="47"/>
        <end position="66"/>
    </location>
</feature>
<dbReference type="RefSeq" id="WP_051436013.1">
    <property type="nucleotide sequence ID" value="NZ_JAMB01000001.1"/>
</dbReference>
<evidence type="ECO:0000256" key="3">
    <source>
        <dbReference type="SAM" id="MobiDB-lite"/>
    </source>
</evidence>
<evidence type="ECO:0000313" key="5">
    <source>
        <dbReference type="EMBL" id="ETX12111.1"/>
    </source>
</evidence>
<dbReference type="eggNOG" id="COG1309">
    <property type="taxonomic scope" value="Bacteria"/>
</dbReference>
<dbReference type="Pfam" id="PF17938">
    <property type="entry name" value="TetR_C_29"/>
    <property type="match status" value="1"/>
</dbReference>